<dbReference type="SUPFAM" id="SSF82784">
    <property type="entry name" value="OsmC-like"/>
    <property type="match status" value="1"/>
</dbReference>
<gene>
    <name evidence="1" type="ORF">C5L14_18335</name>
</gene>
<proteinExistence type="predicted"/>
<dbReference type="Gene3D" id="3.30.300.20">
    <property type="match status" value="1"/>
</dbReference>
<dbReference type="Pfam" id="PF02566">
    <property type="entry name" value="OsmC"/>
    <property type="match status" value="1"/>
</dbReference>
<dbReference type="OrthoDB" id="8277427at2"/>
<organism evidence="1 2">
    <name type="scientific">Labrys okinawensis</name>
    <dbReference type="NCBI Taxonomy" id="346911"/>
    <lineage>
        <taxon>Bacteria</taxon>
        <taxon>Pseudomonadati</taxon>
        <taxon>Pseudomonadota</taxon>
        <taxon>Alphaproteobacteria</taxon>
        <taxon>Hyphomicrobiales</taxon>
        <taxon>Xanthobacteraceae</taxon>
        <taxon>Labrys</taxon>
    </lineage>
</organism>
<evidence type="ECO:0008006" key="3">
    <source>
        <dbReference type="Google" id="ProtNLM"/>
    </source>
</evidence>
<dbReference type="InterPro" id="IPR003718">
    <property type="entry name" value="OsmC/Ohr_fam"/>
</dbReference>
<dbReference type="AlphaFoldDB" id="A0A2S9QA65"/>
<protein>
    <recommendedName>
        <fullName evidence="3">Osmotically inducible protein OsmC</fullName>
    </recommendedName>
</protein>
<evidence type="ECO:0000313" key="2">
    <source>
        <dbReference type="Proteomes" id="UP000237682"/>
    </source>
</evidence>
<dbReference type="Proteomes" id="UP000237682">
    <property type="component" value="Unassembled WGS sequence"/>
</dbReference>
<comment type="caution">
    <text evidence="1">The sequence shown here is derived from an EMBL/GenBank/DDBJ whole genome shotgun (WGS) entry which is preliminary data.</text>
</comment>
<dbReference type="EMBL" id="PUEJ01000006">
    <property type="protein sequence ID" value="PRH86200.1"/>
    <property type="molecule type" value="Genomic_DNA"/>
</dbReference>
<keyword evidence="2" id="KW-1185">Reference proteome</keyword>
<dbReference type="InterPro" id="IPR036102">
    <property type="entry name" value="OsmC/Ohrsf"/>
</dbReference>
<evidence type="ECO:0000313" key="1">
    <source>
        <dbReference type="EMBL" id="PRH86200.1"/>
    </source>
</evidence>
<dbReference type="RefSeq" id="WP_105863496.1">
    <property type="nucleotide sequence ID" value="NZ_PUEJ01000006.1"/>
</dbReference>
<sequence>MSVVKVKPRQTGATAVLSRLGQPVVTSVTGGEIGVVTRPSEAGFNPLDLLYASLSACLVLSARIAASNLGVLDRLGEVRAEVKGEKAADEPSRIERFHVAIEVGGDFDEATKAAIIADAERICTVSNTLKGNPILVKTKG</sequence>
<reference evidence="1 2" key="1">
    <citation type="submission" date="2018-02" db="EMBL/GenBank/DDBJ databases">
        <title>Whole genome sequencing of endophytic bacterium.</title>
        <authorList>
            <person name="Eedara R."/>
            <person name="Podile A.R."/>
        </authorList>
    </citation>
    <scope>NUCLEOTIDE SEQUENCE [LARGE SCALE GENOMIC DNA]</scope>
    <source>
        <strain evidence="1 2">RP1T</strain>
    </source>
</reference>
<accession>A0A2S9QA65</accession>
<dbReference type="InterPro" id="IPR015946">
    <property type="entry name" value="KH_dom-like_a/b"/>
</dbReference>
<name>A0A2S9QA65_9HYPH</name>